<feature type="coiled-coil region" evidence="4">
    <location>
        <begin position="11"/>
        <end position="38"/>
    </location>
</feature>
<keyword evidence="2 4" id="KW-0067">ATP-binding</keyword>
<dbReference type="Pfam" id="PF00004">
    <property type="entry name" value="AAA"/>
    <property type="match status" value="1"/>
</dbReference>
<dbReference type="InterPro" id="IPR003959">
    <property type="entry name" value="ATPase_AAA_core"/>
</dbReference>
<dbReference type="GO" id="GO:0000502">
    <property type="term" value="C:proteasome complex"/>
    <property type="evidence" value="ECO:0007669"/>
    <property type="project" value="UniProtKB-KW"/>
</dbReference>
<dbReference type="Pfam" id="PF17758">
    <property type="entry name" value="Prot_ATP_ID_OB_N"/>
    <property type="match status" value="1"/>
</dbReference>
<feature type="domain" description="AAA+ ATPase" evidence="6">
    <location>
        <begin position="212"/>
        <end position="360"/>
    </location>
</feature>
<dbReference type="Pfam" id="PF16450">
    <property type="entry name" value="Prot_ATP_ID_OB_C"/>
    <property type="match status" value="1"/>
</dbReference>
<protein>
    <recommendedName>
        <fullName evidence="4">AAA ATPase forming ring-shaped complexes</fullName>
        <shortName evidence="4">ARC</shortName>
    </recommendedName>
</protein>
<dbReference type="PROSITE" id="PS00674">
    <property type="entry name" value="AAA"/>
    <property type="match status" value="1"/>
</dbReference>
<evidence type="ECO:0000259" key="6">
    <source>
        <dbReference type="SMART" id="SM00382"/>
    </source>
</evidence>
<comment type="similarity">
    <text evidence="4 5">Belongs to the AAA ATPase family.</text>
</comment>
<dbReference type="PANTHER" id="PTHR23077:SF144">
    <property type="entry name" value="PROTEASOME-ASSOCIATED ATPASE"/>
    <property type="match status" value="1"/>
</dbReference>
<keyword evidence="1 4" id="KW-0547">Nucleotide-binding</keyword>
<comment type="subunit">
    <text evidence="4">Homohexamer. Assembles into a hexameric ring structure.</text>
</comment>
<proteinExistence type="inferred from homology"/>
<feature type="binding site" evidence="4">
    <location>
        <begin position="223"/>
        <end position="228"/>
    </location>
    <ligand>
        <name>ATP</name>
        <dbReference type="ChEBI" id="CHEBI:30616"/>
    </ligand>
</feature>
<evidence type="ECO:0000256" key="5">
    <source>
        <dbReference type="RuleBase" id="RU003651"/>
    </source>
</evidence>
<dbReference type="Proteomes" id="UP000705983">
    <property type="component" value="Unassembled WGS sequence"/>
</dbReference>
<dbReference type="Gene3D" id="2.40.50.140">
    <property type="entry name" value="Nucleic acid-binding proteins"/>
    <property type="match status" value="2"/>
</dbReference>
<dbReference type="InterPro" id="IPR003593">
    <property type="entry name" value="AAA+_ATPase"/>
</dbReference>
<dbReference type="NCBIfam" id="TIGR03689">
    <property type="entry name" value="pup_AAA"/>
    <property type="match status" value="1"/>
</dbReference>
<keyword evidence="3 4" id="KW-0175">Coiled coil</keyword>
<dbReference type="PANTHER" id="PTHR23077">
    <property type="entry name" value="AAA-FAMILY ATPASE"/>
    <property type="match status" value="1"/>
</dbReference>
<evidence type="ECO:0000313" key="7">
    <source>
        <dbReference type="EMBL" id="MBM9433337.1"/>
    </source>
</evidence>
<dbReference type="InterPro" id="IPR032501">
    <property type="entry name" value="Prot_ATP_ID_OB_2nd"/>
</dbReference>
<evidence type="ECO:0000256" key="3">
    <source>
        <dbReference type="ARBA" id="ARBA00023054"/>
    </source>
</evidence>
<evidence type="ECO:0000256" key="1">
    <source>
        <dbReference type="ARBA" id="ARBA00022741"/>
    </source>
</evidence>
<reference evidence="8" key="1">
    <citation type="submission" date="2021-02" db="EMBL/GenBank/DDBJ databases">
        <title>Leucobacter sp. CX169.</title>
        <authorList>
            <person name="Cheng Y."/>
        </authorList>
    </citation>
    <scope>NUCLEOTIDE SEQUENCE [LARGE SCALE GENOMIC DNA]</scope>
    <source>
        <strain evidence="8">JY899</strain>
    </source>
</reference>
<dbReference type="HAMAP" id="MF_02112">
    <property type="entry name" value="ARC_ATPase"/>
    <property type="match status" value="1"/>
</dbReference>
<keyword evidence="7" id="KW-0647">Proteasome</keyword>
<evidence type="ECO:0000313" key="8">
    <source>
        <dbReference type="Proteomes" id="UP000705983"/>
    </source>
</evidence>
<name>A0ABS2THT2_9ACTO</name>
<dbReference type="SMART" id="SM00382">
    <property type="entry name" value="AAA"/>
    <property type="match status" value="1"/>
</dbReference>
<dbReference type="InterPro" id="IPR041626">
    <property type="entry name" value="Prot_ATP_ID_OB_N"/>
</dbReference>
<dbReference type="Gene3D" id="1.10.8.60">
    <property type="match status" value="1"/>
</dbReference>
<dbReference type="InterPro" id="IPR022482">
    <property type="entry name" value="Proteasome_ATPase"/>
</dbReference>
<keyword evidence="8" id="KW-1185">Reference proteome</keyword>
<dbReference type="InterPro" id="IPR050168">
    <property type="entry name" value="AAA_ATPase_domain"/>
</dbReference>
<dbReference type="InterPro" id="IPR012340">
    <property type="entry name" value="NA-bd_OB-fold"/>
</dbReference>
<dbReference type="InterPro" id="IPR003960">
    <property type="entry name" value="ATPase_AAA_CS"/>
</dbReference>
<dbReference type="SUPFAM" id="SSF52540">
    <property type="entry name" value="P-loop containing nucleoside triphosphate hydrolases"/>
    <property type="match status" value="1"/>
</dbReference>
<dbReference type="Gene3D" id="1.20.5.170">
    <property type="match status" value="1"/>
</dbReference>
<dbReference type="InterPro" id="IPR027417">
    <property type="entry name" value="P-loop_NTPase"/>
</dbReference>
<evidence type="ECO:0000256" key="2">
    <source>
        <dbReference type="ARBA" id="ARBA00022840"/>
    </source>
</evidence>
<accession>A0ABS2THT2</accession>
<organism evidence="7 8">
    <name type="scientific">Flaviflexus equikiangi</name>
    <dbReference type="NCBI Taxonomy" id="2758573"/>
    <lineage>
        <taxon>Bacteria</taxon>
        <taxon>Bacillati</taxon>
        <taxon>Actinomycetota</taxon>
        <taxon>Actinomycetes</taxon>
        <taxon>Actinomycetales</taxon>
        <taxon>Actinomycetaceae</taxon>
        <taxon>Flaviflexus</taxon>
    </lineage>
</organism>
<gene>
    <name evidence="4 7" type="primary">arc</name>
    <name evidence="7" type="ORF">JVW63_06460</name>
</gene>
<dbReference type="RefSeq" id="WP_187996658.1">
    <property type="nucleotide sequence ID" value="NZ_JACEXG010000003.1"/>
</dbReference>
<dbReference type="Gene3D" id="3.40.50.300">
    <property type="entry name" value="P-loop containing nucleotide triphosphate hydrolases"/>
    <property type="match status" value="1"/>
</dbReference>
<comment type="caution">
    <text evidence="7">The sequence shown here is derived from an EMBL/GenBank/DDBJ whole genome shotgun (WGS) entry which is preliminary data.</text>
</comment>
<sequence>MGSASSVTEQITILARQNERLSAALAKARDELAAMDERLEALASPPSPYGIFVQPGHDGTADILLSGRYMNVTVDRGAGALKPGQLVRMTEQLVLLEGLGFPKTGDVVTAKLVIGDDRVLVSSNQSEQILRIADPLLASGVRPGDSLRAELSFGFAYELLERPDVEELLLEEIPDVSYADIGGLGSQIEHIKDTLELPFEHPGLYRDHGLKPPKGVLLYGPPGCGKTLIAKAVATSLAATSGDDRAYFLNVKGPELLNKYVGETERQIREIFERARERAASGHPVVVFFDEMEALFRTRGSGVSSDTETTIVPQLLAEIDGVETLDNVIVIGASNREDMIDPAILRPGRLDVKIRIERPDHAGALDIIRKYLTPALPIHEDEIAAHGSAEAAVEAMAHATIDALFARKDSTAYAEITFADGGREILYLSDFASGAMIAGLVDRAKTYAIKDLIATGVRGLSTDHLLEALDQEIRQNEDIAGVTNPDEWARINGQSTTQRVVFVRSLSGKQPAPRTIDTAPVTDFGGKL</sequence>
<evidence type="ECO:0000256" key="4">
    <source>
        <dbReference type="HAMAP-Rule" id="MF_02112"/>
    </source>
</evidence>
<dbReference type="EMBL" id="JAFFJS010000003">
    <property type="protein sequence ID" value="MBM9433337.1"/>
    <property type="molecule type" value="Genomic_DNA"/>
</dbReference>